<gene>
    <name evidence="1" type="ORF">ENT87_00705</name>
</gene>
<dbReference type="EMBL" id="DTAI01000024">
    <property type="protein sequence ID" value="HGN36062.1"/>
    <property type="molecule type" value="Genomic_DNA"/>
</dbReference>
<organism evidence="1">
    <name type="scientific">Ignisphaera aggregans</name>
    <dbReference type="NCBI Taxonomy" id="334771"/>
    <lineage>
        <taxon>Archaea</taxon>
        <taxon>Thermoproteota</taxon>
        <taxon>Thermoprotei</taxon>
        <taxon>Desulfurococcales</taxon>
        <taxon>Desulfurococcaceae</taxon>
        <taxon>Ignisphaera</taxon>
    </lineage>
</organism>
<protein>
    <submittedName>
        <fullName evidence="1">Uncharacterized protein</fullName>
    </submittedName>
</protein>
<comment type="caution">
    <text evidence="1">The sequence shown here is derived from an EMBL/GenBank/DDBJ whole genome shotgun (WGS) entry which is preliminary data.</text>
</comment>
<evidence type="ECO:0000313" key="1">
    <source>
        <dbReference type="EMBL" id="HGN36062.1"/>
    </source>
</evidence>
<dbReference type="AlphaFoldDB" id="A0A7J3I5V8"/>
<accession>A0A7J3I5V8</accession>
<sequence>MNLKLNKIVAIVVKAIDNQVGNCLRYNLHCLDPPCITSGQLDSYGLKNYSAKASFWRAIDSVASRYNGIAIFRGRFGVFKLLLIHNIEEVYRIENTTVYVDPLDCEYLNCTAIPKTHSLRIYRGFL</sequence>
<name>A0A7J3I5V8_9CREN</name>
<proteinExistence type="predicted"/>
<reference evidence="1" key="1">
    <citation type="journal article" date="2020" name="mSystems">
        <title>Genome- and Community-Level Interaction Insights into Carbon Utilization and Element Cycling Functions of Hydrothermarchaeota in Hydrothermal Sediment.</title>
        <authorList>
            <person name="Zhou Z."/>
            <person name="Liu Y."/>
            <person name="Xu W."/>
            <person name="Pan J."/>
            <person name="Luo Z.H."/>
            <person name="Li M."/>
        </authorList>
    </citation>
    <scope>NUCLEOTIDE SEQUENCE [LARGE SCALE GENOMIC DNA]</scope>
    <source>
        <strain evidence="1">SpSt-618</strain>
    </source>
</reference>